<evidence type="ECO:0000256" key="2">
    <source>
        <dbReference type="ARBA" id="ARBA00006850"/>
    </source>
</evidence>
<evidence type="ECO:0000256" key="7">
    <source>
        <dbReference type="ARBA" id="ARBA00023242"/>
    </source>
</evidence>
<dbReference type="SMART" id="SM00651">
    <property type="entry name" value="Sm"/>
    <property type="match status" value="1"/>
</dbReference>
<dbReference type="InterPro" id="IPR001163">
    <property type="entry name" value="Sm_dom_euk/arc"/>
</dbReference>
<dbReference type="Gene3D" id="2.30.30.100">
    <property type="match status" value="1"/>
</dbReference>
<evidence type="ECO:0000259" key="10">
    <source>
        <dbReference type="PROSITE" id="PS52002"/>
    </source>
</evidence>
<reference evidence="11 12" key="1">
    <citation type="journal article" date="2007" name="Proc. Natl. Acad. Sci. U.S.A.">
        <title>Dandruff-associated Malassezia genomes reveal convergent and divergent virulence traits shared with plant and human fungal pathogens.</title>
        <authorList>
            <person name="Xu J."/>
            <person name="Saunders C.W."/>
            <person name="Hu P."/>
            <person name="Grant R.A."/>
            <person name="Boekhout T."/>
            <person name="Kuramae E.E."/>
            <person name="Kronstad J.W."/>
            <person name="Deangelis Y.M."/>
            <person name="Reeder N.L."/>
            <person name="Johnstone K.R."/>
            <person name="Leland M."/>
            <person name="Fieno A.M."/>
            <person name="Begley W.M."/>
            <person name="Sun Y."/>
            <person name="Lacey M.P."/>
            <person name="Chaudhary T."/>
            <person name="Keough T."/>
            <person name="Chu L."/>
            <person name="Sears R."/>
            <person name="Yuan B."/>
            <person name="Dawson T.L.Jr."/>
        </authorList>
    </citation>
    <scope>NUCLEOTIDE SEQUENCE [LARGE SCALE GENOMIC DNA]</scope>
    <source>
        <strain evidence="12">ATCC MYA-4612 / CBS 7966</strain>
    </source>
</reference>
<comment type="subcellular location">
    <subcellularLocation>
        <location evidence="1 9">Nucleus</location>
    </subcellularLocation>
</comment>
<dbReference type="Pfam" id="PF01423">
    <property type="entry name" value="LSM"/>
    <property type="match status" value="1"/>
</dbReference>
<protein>
    <recommendedName>
        <fullName evidence="9">LSM complex subunit LSM4</fullName>
    </recommendedName>
</protein>
<dbReference type="CDD" id="cd01723">
    <property type="entry name" value="LSm4"/>
    <property type="match status" value="1"/>
</dbReference>
<dbReference type="EMBL" id="AAYY01000011">
    <property type="protein sequence ID" value="EDP42477.1"/>
    <property type="molecule type" value="Genomic_DNA"/>
</dbReference>
<dbReference type="InterPro" id="IPR010920">
    <property type="entry name" value="LSM_dom_sf"/>
</dbReference>
<name>A8Q8A5_MALGO</name>
<dbReference type="STRING" id="425265.A8Q8A5"/>
<feature type="domain" description="Sm" evidence="10">
    <location>
        <begin position="2"/>
        <end position="75"/>
    </location>
</feature>
<evidence type="ECO:0000313" key="12">
    <source>
        <dbReference type="Proteomes" id="UP000008837"/>
    </source>
</evidence>
<evidence type="ECO:0000256" key="4">
    <source>
        <dbReference type="ARBA" id="ARBA00022728"/>
    </source>
</evidence>
<dbReference type="InterPro" id="IPR027141">
    <property type="entry name" value="LSm4/Sm_D1/D3"/>
</dbReference>
<comment type="caution">
    <text evidence="11">The sequence shown here is derived from an EMBL/GenBank/DDBJ whole genome shotgun (WGS) entry which is preliminary data.</text>
</comment>
<dbReference type="RefSeq" id="XP_001729691.1">
    <property type="nucleotide sequence ID" value="XM_001729639.1"/>
</dbReference>
<dbReference type="AlphaFoldDB" id="A8Q8A5"/>
<dbReference type="KEGG" id="mgl:MGL_3235"/>
<keyword evidence="5 9" id="KW-0694">RNA-binding</keyword>
<dbReference type="OMA" id="HAMMVEL"/>
<evidence type="ECO:0000256" key="3">
    <source>
        <dbReference type="ARBA" id="ARBA00022664"/>
    </source>
</evidence>
<organism evidence="11 12">
    <name type="scientific">Malassezia globosa (strain ATCC MYA-4612 / CBS 7966)</name>
    <name type="common">Dandruff-associated fungus</name>
    <dbReference type="NCBI Taxonomy" id="425265"/>
    <lineage>
        <taxon>Eukaryota</taxon>
        <taxon>Fungi</taxon>
        <taxon>Dikarya</taxon>
        <taxon>Basidiomycota</taxon>
        <taxon>Ustilaginomycotina</taxon>
        <taxon>Malasseziomycetes</taxon>
        <taxon>Malasseziales</taxon>
        <taxon>Malasseziaceae</taxon>
        <taxon>Malassezia</taxon>
    </lineage>
</organism>
<dbReference type="PANTHER" id="PTHR23338">
    <property type="entry name" value="SMALL NUCLEAR RIBONUCLEOPROTEIN SM"/>
    <property type="match status" value="1"/>
</dbReference>
<dbReference type="GO" id="GO:0000398">
    <property type="term" value="P:mRNA splicing, via spliceosome"/>
    <property type="evidence" value="ECO:0007669"/>
    <property type="project" value="InterPro"/>
</dbReference>
<keyword evidence="7 9" id="KW-0539">Nucleus</keyword>
<evidence type="ECO:0000256" key="8">
    <source>
        <dbReference type="ARBA" id="ARBA00023274"/>
    </source>
</evidence>
<keyword evidence="8 9" id="KW-0687">Ribonucleoprotein</keyword>
<keyword evidence="3 9" id="KW-0507">mRNA processing</keyword>
<sequence>MLPLTLLNAAHDGPILVELKNSETFNGHLVACDNYMNITMRDVFQTSSSGEQFWKMPEVYIKGSTVCTLFRAHECPRSSIVVWHMN</sequence>
<gene>
    <name evidence="9" type="primary">LSM4</name>
    <name evidence="11" type="ORF">MGL_3235</name>
</gene>
<evidence type="ECO:0000256" key="9">
    <source>
        <dbReference type="RuleBase" id="RU365049"/>
    </source>
</evidence>
<evidence type="ECO:0000256" key="6">
    <source>
        <dbReference type="ARBA" id="ARBA00023187"/>
    </source>
</evidence>
<comment type="similarity">
    <text evidence="2 9">Belongs to the snRNP Sm proteins family.</text>
</comment>
<dbReference type="FunCoup" id="A8Q8A5">
    <property type="interactions" value="206"/>
</dbReference>
<dbReference type="InterPro" id="IPR047575">
    <property type="entry name" value="Sm"/>
</dbReference>
<dbReference type="Proteomes" id="UP000008837">
    <property type="component" value="Unassembled WGS sequence"/>
</dbReference>
<dbReference type="VEuPathDB" id="FungiDB:MGL_3235"/>
<accession>A8Q8A5</accession>
<dbReference type="GO" id="GO:0005681">
    <property type="term" value="C:spliceosomal complex"/>
    <property type="evidence" value="ECO:0007669"/>
    <property type="project" value="UniProtKB-UniRule"/>
</dbReference>
<dbReference type="InParanoid" id="A8Q8A5"/>
<evidence type="ECO:0000256" key="5">
    <source>
        <dbReference type="ARBA" id="ARBA00022884"/>
    </source>
</evidence>
<dbReference type="GO" id="GO:0003723">
    <property type="term" value="F:RNA binding"/>
    <property type="evidence" value="ECO:0007669"/>
    <property type="project" value="UniProtKB-KW"/>
</dbReference>
<dbReference type="OrthoDB" id="747253at2759"/>
<dbReference type="SUPFAM" id="SSF50182">
    <property type="entry name" value="Sm-like ribonucleoproteins"/>
    <property type="match status" value="1"/>
</dbReference>
<dbReference type="GO" id="GO:0097525">
    <property type="term" value="C:spliceosomal snRNP complex"/>
    <property type="evidence" value="ECO:0007669"/>
    <property type="project" value="UniProtKB-ARBA"/>
</dbReference>
<keyword evidence="12" id="KW-1185">Reference proteome</keyword>
<dbReference type="GeneID" id="5853997"/>
<keyword evidence="4 9" id="KW-0747">Spliceosome</keyword>
<comment type="subunit">
    <text evidence="9">LSm subunits form a heteromer with a doughnut shape.</text>
</comment>
<evidence type="ECO:0000313" key="11">
    <source>
        <dbReference type="EMBL" id="EDP42477.1"/>
    </source>
</evidence>
<proteinExistence type="inferred from homology"/>
<dbReference type="GO" id="GO:0000956">
    <property type="term" value="P:nuclear-transcribed mRNA catabolic process"/>
    <property type="evidence" value="ECO:0007669"/>
    <property type="project" value="UniProtKB-UniRule"/>
</dbReference>
<dbReference type="PROSITE" id="PS52002">
    <property type="entry name" value="SM"/>
    <property type="match status" value="1"/>
</dbReference>
<comment type="function">
    <text evidence="9">Binds specifically to the 3'-terminal U-tract of U6 snRNA.</text>
</comment>
<keyword evidence="6 9" id="KW-0508">mRNA splicing</keyword>
<evidence type="ECO:0000256" key="1">
    <source>
        <dbReference type="ARBA" id="ARBA00004123"/>
    </source>
</evidence>
<dbReference type="InterPro" id="IPR034101">
    <property type="entry name" value="Lsm4"/>
</dbReference>